<feature type="transmembrane region" description="Helical" evidence="7">
    <location>
        <begin position="257"/>
        <end position="277"/>
    </location>
</feature>
<dbReference type="SUPFAM" id="SSF90123">
    <property type="entry name" value="ABC transporter transmembrane region"/>
    <property type="match status" value="1"/>
</dbReference>
<reference evidence="10 11" key="1">
    <citation type="journal article" date="2019" name="Sci. Rep.">
        <title>Sulfobacillus thermotolerans: new insights into resistance and metabolic capacities of acidophilic chemolithotrophs.</title>
        <authorList>
            <person name="Panyushkina A.E."/>
            <person name="Babenko V.V."/>
            <person name="Nikitina A.S."/>
            <person name="Selezneva O.V."/>
            <person name="Tsaplina I.A."/>
            <person name="Letarova M.A."/>
            <person name="Kostryukova E.S."/>
            <person name="Letarov A.V."/>
        </authorList>
    </citation>
    <scope>NUCLEOTIDE SEQUENCE [LARGE SCALE GENOMIC DNA]</scope>
    <source>
        <strain evidence="10 11">Kr1</strain>
    </source>
</reference>
<feature type="transmembrane region" description="Helical" evidence="7">
    <location>
        <begin position="141"/>
        <end position="168"/>
    </location>
</feature>
<evidence type="ECO:0000256" key="3">
    <source>
        <dbReference type="ARBA" id="ARBA00022741"/>
    </source>
</evidence>
<feature type="transmembrane region" description="Helical" evidence="7">
    <location>
        <begin position="283"/>
        <end position="303"/>
    </location>
</feature>
<comment type="subcellular location">
    <subcellularLocation>
        <location evidence="1">Cell membrane</location>
        <topology evidence="1">Multi-pass membrane protein</topology>
    </subcellularLocation>
</comment>
<keyword evidence="11" id="KW-1185">Reference proteome</keyword>
<dbReference type="PANTHER" id="PTHR43394">
    <property type="entry name" value="ATP-DEPENDENT PERMEASE MDL1, MITOCHONDRIAL"/>
    <property type="match status" value="1"/>
</dbReference>
<dbReference type="Proteomes" id="UP000325292">
    <property type="component" value="Chromosome"/>
</dbReference>
<dbReference type="Gene3D" id="1.20.1560.10">
    <property type="entry name" value="ABC transporter type 1, transmembrane domain"/>
    <property type="match status" value="1"/>
</dbReference>
<dbReference type="CDD" id="cd03254">
    <property type="entry name" value="ABCC_Glucan_exporter_like"/>
    <property type="match status" value="1"/>
</dbReference>
<dbReference type="Gene3D" id="3.40.50.300">
    <property type="entry name" value="P-loop containing nucleotide triphosphate hydrolases"/>
    <property type="match status" value="1"/>
</dbReference>
<evidence type="ECO:0000256" key="7">
    <source>
        <dbReference type="SAM" id="Phobius"/>
    </source>
</evidence>
<evidence type="ECO:0000256" key="4">
    <source>
        <dbReference type="ARBA" id="ARBA00022840"/>
    </source>
</evidence>
<sequence length="594" mass="66850">MASESLDFVPQASGQHTLRRLLRYMLPYRRTVIFALVLLLLATATDVLQPILIKVFIDRYLIPRHFPKPAMIGLGGGYLALVVMTAGFNVAQLLLFQVLALDVIQTLRVELFDKVQTLSLAFFDRTPVGVLVSRLTNDTEAILDMFMTVLSTFVQNITVLVGILIAMFALDVRLATYCLVLLPVTVAIMLFYRKITAPVFHRARQRLSLLNAKLNESLQGMAVIQAMRQEPRLREEFGTINQAYRQARFRNTQLNALLLRPLMDGIYLLALMLILWYFGERSFAHVVNIGVLYAFVTYLSRFFEPVNSMMQRLNFFQQAMVSSERVFQILDNPDLAPQQEGDHHPVIQRGQICFEDVSFSYDGQTDVLKHISFTALPGQTVALVGHTGSGKSSTVNLLLRFYPVQRGRITIDGIDLRHFSDDELRRKIGLVLQDPFLFVGDVSSNIRLGNTWITDEQVQDAARFVQADTFIDAFDQGYHAPIGERGATLSTGQRQLLSFARTMAMNPAILVLDEATASVDTETEEAIQQALAKMRHGRTTIAIAHRLSTIQDADMILVLHHGEIVERGTHQQLLAQKGLYYNMFLLQQGSTAAP</sequence>
<dbReference type="Pfam" id="PF00005">
    <property type="entry name" value="ABC_tran"/>
    <property type="match status" value="1"/>
</dbReference>
<dbReference type="PANTHER" id="PTHR43394:SF1">
    <property type="entry name" value="ATP-BINDING CASSETTE SUB-FAMILY B MEMBER 10, MITOCHONDRIAL"/>
    <property type="match status" value="1"/>
</dbReference>
<accession>A0ABN5H538</accession>
<dbReference type="SMART" id="SM00382">
    <property type="entry name" value="AAA"/>
    <property type="match status" value="1"/>
</dbReference>
<feature type="transmembrane region" description="Helical" evidence="7">
    <location>
        <begin position="32"/>
        <end position="57"/>
    </location>
</feature>
<gene>
    <name evidence="10" type="ORF">BXT84_13645</name>
</gene>
<dbReference type="PROSITE" id="PS50929">
    <property type="entry name" value="ABC_TM1F"/>
    <property type="match status" value="1"/>
</dbReference>
<feature type="domain" description="ABC transporter" evidence="8">
    <location>
        <begin position="352"/>
        <end position="586"/>
    </location>
</feature>
<proteinExistence type="predicted"/>
<protein>
    <submittedName>
        <fullName evidence="10">Multidrug ABC transporter ATP-binding protein</fullName>
    </submittedName>
</protein>
<evidence type="ECO:0000313" key="10">
    <source>
        <dbReference type="EMBL" id="AUW95599.1"/>
    </source>
</evidence>
<dbReference type="PROSITE" id="PS50893">
    <property type="entry name" value="ABC_TRANSPORTER_2"/>
    <property type="match status" value="1"/>
</dbReference>
<evidence type="ECO:0000259" key="9">
    <source>
        <dbReference type="PROSITE" id="PS50929"/>
    </source>
</evidence>
<keyword evidence="2 7" id="KW-0812">Transmembrane</keyword>
<dbReference type="InterPro" id="IPR003593">
    <property type="entry name" value="AAA+_ATPase"/>
</dbReference>
<keyword evidence="5 7" id="KW-1133">Transmembrane helix</keyword>
<evidence type="ECO:0000256" key="5">
    <source>
        <dbReference type="ARBA" id="ARBA00022989"/>
    </source>
</evidence>
<dbReference type="Pfam" id="PF00664">
    <property type="entry name" value="ABC_membrane"/>
    <property type="match status" value="1"/>
</dbReference>
<dbReference type="InterPro" id="IPR011527">
    <property type="entry name" value="ABC1_TM_dom"/>
</dbReference>
<feature type="domain" description="ABC transmembrane type-1" evidence="9">
    <location>
        <begin position="33"/>
        <end position="318"/>
    </location>
</feature>
<feature type="transmembrane region" description="Helical" evidence="7">
    <location>
        <begin position="174"/>
        <end position="192"/>
    </location>
</feature>
<dbReference type="SUPFAM" id="SSF52540">
    <property type="entry name" value="P-loop containing nucleoside triphosphate hydrolases"/>
    <property type="match status" value="1"/>
</dbReference>
<dbReference type="EMBL" id="CP019454">
    <property type="protein sequence ID" value="AUW95599.1"/>
    <property type="molecule type" value="Genomic_DNA"/>
</dbReference>
<dbReference type="InterPro" id="IPR039421">
    <property type="entry name" value="Type_1_exporter"/>
</dbReference>
<dbReference type="InterPro" id="IPR036640">
    <property type="entry name" value="ABC1_TM_sf"/>
</dbReference>
<dbReference type="CDD" id="cd18544">
    <property type="entry name" value="ABC_6TM_TmrA_like"/>
    <property type="match status" value="1"/>
</dbReference>
<name>A0ABN5H538_9FIRM</name>
<keyword evidence="3" id="KW-0547">Nucleotide-binding</keyword>
<keyword evidence="6 7" id="KW-0472">Membrane</keyword>
<organism evidence="10 11">
    <name type="scientific">Sulfobacillus thermotolerans</name>
    <dbReference type="NCBI Taxonomy" id="338644"/>
    <lineage>
        <taxon>Bacteria</taxon>
        <taxon>Bacillati</taxon>
        <taxon>Bacillota</taxon>
        <taxon>Clostridia</taxon>
        <taxon>Eubacteriales</taxon>
        <taxon>Clostridiales Family XVII. Incertae Sedis</taxon>
        <taxon>Sulfobacillus</taxon>
    </lineage>
</organism>
<feature type="transmembrane region" description="Helical" evidence="7">
    <location>
        <begin position="77"/>
        <end position="101"/>
    </location>
</feature>
<evidence type="ECO:0000256" key="2">
    <source>
        <dbReference type="ARBA" id="ARBA00022692"/>
    </source>
</evidence>
<evidence type="ECO:0000256" key="1">
    <source>
        <dbReference type="ARBA" id="ARBA00004651"/>
    </source>
</evidence>
<evidence type="ECO:0000259" key="8">
    <source>
        <dbReference type="PROSITE" id="PS50893"/>
    </source>
</evidence>
<dbReference type="InterPro" id="IPR027417">
    <property type="entry name" value="P-loop_NTPase"/>
</dbReference>
<evidence type="ECO:0000313" key="11">
    <source>
        <dbReference type="Proteomes" id="UP000325292"/>
    </source>
</evidence>
<dbReference type="GO" id="GO:0005524">
    <property type="term" value="F:ATP binding"/>
    <property type="evidence" value="ECO:0007669"/>
    <property type="project" value="UniProtKB-KW"/>
</dbReference>
<evidence type="ECO:0000256" key="6">
    <source>
        <dbReference type="ARBA" id="ARBA00023136"/>
    </source>
</evidence>
<dbReference type="InterPro" id="IPR003439">
    <property type="entry name" value="ABC_transporter-like_ATP-bd"/>
</dbReference>
<keyword evidence="4 10" id="KW-0067">ATP-binding</keyword>